<keyword evidence="6 9" id="KW-0472">Membrane</keyword>
<feature type="compositionally biased region" description="Pro residues" evidence="8">
    <location>
        <begin position="516"/>
        <end position="545"/>
    </location>
</feature>
<keyword evidence="2" id="KW-1003">Cell membrane</keyword>
<name>A0A853EQ03_9MICO</name>
<dbReference type="EMBL" id="JACBYE010000004">
    <property type="protein sequence ID" value="NYS92397.1"/>
    <property type="molecule type" value="Genomic_DNA"/>
</dbReference>
<evidence type="ECO:0000313" key="12">
    <source>
        <dbReference type="Proteomes" id="UP000561011"/>
    </source>
</evidence>
<dbReference type="PANTHER" id="PTHR23028">
    <property type="entry name" value="ACETYLTRANSFERASE"/>
    <property type="match status" value="1"/>
</dbReference>
<feature type="transmembrane region" description="Helical" evidence="9">
    <location>
        <begin position="127"/>
        <end position="146"/>
    </location>
</feature>
<feature type="transmembrane region" description="Helical" evidence="9">
    <location>
        <begin position="307"/>
        <end position="327"/>
    </location>
</feature>
<keyword evidence="5 9" id="KW-1133">Transmembrane helix</keyword>
<gene>
    <name evidence="11" type="ORF">HZZ10_02470</name>
</gene>
<dbReference type="Pfam" id="PF01757">
    <property type="entry name" value="Acyl_transf_3"/>
    <property type="match status" value="1"/>
</dbReference>
<dbReference type="InterPro" id="IPR002656">
    <property type="entry name" value="Acyl_transf_3_dom"/>
</dbReference>
<evidence type="ECO:0000256" key="6">
    <source>
        <dbReference type="ARBA" id="ARBA00023136"/>
    </source>
</evidence>
<feature type="region of interest" description="Disordered" evidence="8">
    <location>
        <begin position="507"/>
        <end position="547"/>
    </location>
</feature>
<dbReference type="InterPro" id="IPR050879">
    <property type="entry name" value="Acyltransferase_3"/>
</dbReference>
<organism evidence="11 12">
    <name type="scientific">Sanguibacter inulinus</name>
    <dbReference type="NCBI Taxonomy" id="60922"/>
    <lineage>
        <taxon>Bacteria</taxon>
        <taxon>Bacillati</taxon>
        <taxon>Actinomycetota</taxon>
        <taxon>Actinomycetes</taxon>
        <taxon>Micrococcales</taxon>
        <taxon>Sanguibacteraceae</taxon>
        <taxon>Sanguibacter</taxon>
    </lineage>
</organism>
<dbReference type="GO" id="GO:0016747">
    <property type="term" value="F:acyltransferase activity, transferring groups other than amino-acyl groups"/>
    <property type="evidence" value="ECO:0007669"/>
    <property type="project" value="InterPro"/>
</dbReference>
<dbReference type="GO" id="GO:0005886">
    <property type="term" value="C:plasma membrane"/>
    <property type="evidence" value="ECO:0007669"/>
    <property type="project" value="UniProtKB-SubCell"/>
</dbReference>
<feature type="region of interest" description="Disordered" evidence="8">
    <location>
        <begin position="1"/>
        <end position="27"/>
    </location>
</feature>
<dbReference type="Proteomes" id="UP000561011">
    <property type="component" value="Unassembled WGS sequence"/>
</dbReference>
<dbReference type="Gene3D" id="3.40.50.1110">
    <property type="entry name" value="SGNH hydrolase"/>
    <property type="match status" value="1"/>
</dbReference>
<keyword evidence="12" id="KW-1185">Reference proteome</keyword>
<feature type="transmembrane region" description="Helical" evidence="9">
    <location>
        <begin position="333"/>
        <end position="355"/>
    </location>
</feature>
<keyword evidence="7 11" id="KW-0012">Acyltransferase</keyword>
<evidence type="ECO:0000256" key="7">
    <source>
        <dbReference type="ARBA" id="ARBA00023315"/>
    </source>
</evidence>
<dbReference type="RefSeq" id="WP_179912276.1">
    <property type="nucleotide sequence ID" value="NZ_JACBYE010000004.1"/>
</dbReference>
<evidence type="ECO:0000256" key="2">
    <source>
        <dbReference type="ARBA" id="ARBA00022475"/>
    </source>
</evidence>
<evidence type="ECO:0000256" key="8">
    <source>
        <dbReference type="SAM" id="MobiDB-lite"/>
    </source>
</evidence>
<feature type="transmembrane region" description="Helical" evidence="9">
    <location>
        <begin position="217"/>
        <end position="236"/>
    </location>
</feature>
<feature type="domain" description="Acyltransferase 3" evidence="10">
    <location>
        <begin position="59"/>
        <end position="422"/>
    </location>
</feature>
<feature type="transmembrane region" description="Helical" evidence="9">
    <location>
        <begin position="85"/>
        <end position="106"/>
    </location>
</feature>
<dbReference type="InterPro" id="IPR036514">
    <property type="entry name" value="SGNH_hydro_sf"/>
</dbReference>
<comment type="subcellular location">
    <subcellularLocation>
        <location evidence="1">Cell membrane</location>
        <topology evidence="1">Multi-pass membrane protein</topology>
    </subcellularLocation>
</comment>
<evidence type="ECO:0000256" key="1">
    <source>
        <dbReference type="ARBA" id="ARBA00004651"/>
    </source>
</evidence>
<feature type="transmembrane region" description="Helical" evidence="9">
    <location>
        <begin position="189"/>
        <end position="210"/>
    </location>
</feature>
<dbReference type="PANTHER" id="PTHR23028:SF53">
    <property type="entry name" value="ACYL_TRANSF_3 DOMAIN-CONTAINING PROTEIN"/>
    <property type="match status" value="1"/>
</dbReference>
<evidence type="ECO:0000313" key="11">
    <source>
        <dbReference type="EMBL" id="NYS92397.1"/>
    </source>
</evidence>
<keyword evidence="3 11" id="KW-0808">Transferase</keyword>
<evidence type="ECO:0000259" key="10">
    <source>
        <dbReference type="Pfam" id="PF01757"/>
    </source>
</evidence>
<evidence type="ECO:0000256" key="3">
    <source>
        <dbReference type="ARBA" id="ARBA00022679"/>
    </source>
</evidence>
<feature type="transmembrane region" description="Helical" evidence="9">
    <location>
        <begin position="401"/>
        <end position="422"/>
    </location>
</feature>
<comment type="caution">
    <text evidence="11">The sequence shown here is derived from an EMBL/GenBank/DDBJ whole genome shotgun (WGS) entry which is preliminary data.</text>
</comment>
<feature type="compositionally biased region" description="Polar residues" evidence="8">
    <location>
        <begin position="1"/>
        <end position="19"/>
    </location>
</feature>
<proteinExistence type="predicted"/>
<dbReference type="GO" id="GO:0009103">
    <property type="term" value="P:lipopolysaccharide biosynthetic process"/>
    <property type="evidence" value="ECO:0007669"/>
    <property type="project" value="TreeGrafter"/>
</dbReference>
<feature type="transmembrane region" description="Helical" evidence="9">
    <location>
        <begin position="248"/>
        <end position="269"/>
    </location>
</feature>
<accession>A0A853EQ03</accession>
<evidence type="ECO:0000256" key="9">
    <source>
        <dbReference type="SAM" id="Phobius"/>
    </source>
</evidence>
<reference evidence="11 12" key="1">
    <citation type="submission" date="2020-07" db="EMBL/GenBank/DDBJ databases">
        <title>MOT database genomes.</title>
        <authorList>
            <person name="Joseph S."/>
            <person name="Aduse-Opoku J."/>
            <person name="Hashim A."/>
            <person name="Wade W."/>
            <person name="Curtis M."/>
        </authorList>
    </citation>
    <scope>NUCLEOTIDE SEQUENCE [LARGE SCALE GENOMIC DNA]</scope>
    <source>
        <strain evidence="11 12">DSM 100099</strain>
    </source>
</reference>
<feature type="transmembrane region" description="Helical" evidence="9">
    <location>
        <begin position="469"/>
        <end position="488"/>
    </location>
</feature>
<feature type="transmembrane region" description="Helical" evidence="9">
    <location>
        <begin position="376"/>
        <end position="395"/>
    </location>
</feature>
<evidence type="ECO:0000256" key="4">
    <source>
        <dbReference type="ARBA" id="ARBA00022692"/>
    </source>
</evidence>
<dbReference type="SUPFAM" id="SSF52266">
    <property type="entry name" value="SGNH hydrolase"/>
    <property type="match status" value="1"/>
</dbReference>
<keyword evidence="4 9" id="KW-0812">Transmembrane</keyword>
<sequence length="705" mass="75297">MAASTPRQPRSDRGPSTTVRELGRVTLPEGLERMDRPAVPLGTIRKPVAPRSSSRPPRIYGLDSLRAVAVLAVLVYHFLPALLPGGFIGVDVFFVLSGFLITTLLVRERVQTGRVSLRHFWTRRVRRIIPAMVAVVVVCTAAAGVIGGDVLVGIKLQVLGALTFASNWFAIAQGTSYSADLVPQLFANFWSLAVEEQFYLFWPLVLLAVFSVRRSRVTGLVVTGLFAVGSAVWMAVAYDPAGDPSRVYFGTDTHLFGLMAGAFFALWFAPRTPRDTPQVPDVEFASQSLLPVQSRFARWFPTSRRRWWRHALGLTSAVGLVVLTLTMSVDDAFTYRGGLVLASLFALGLIAFLIRSQPLARRVEVRPLRWVGVRSYGIYLWHWPIVVLVASLMGAENPGRSTSWSVAAVATVVTAVAAWVSYKYLERPVMIAGIRALWTRVAGRARRLVVAARAEQAAPGRSPLARVRLAVAAVLALGLVSAFVLAGVREPATSSLEAQILEGAQAAQEANAAQPAPAPTVEPTPEPTAPAEPTPAPVPTVPPPGDQVTLVGDSVSLISVPALQAALPGVFVDAEVSRQMSTAPEIITAMRDAGTLRTYVVVSLGTNSTVTERVMEDVVAAVGPDHVLVLVTGSADRSWIGPTNDQMRAAAARHPENVVVADWAAAVAAQPDVLGKDGVHPAPAGQDLYARTVADALTGAQALVP</sequence>
<feature type="transmembrane region" description="Helical" evidence="9">
    <location>
        <begin position="59"/>
        <end position="79"/>
    </location>
</feature>
<protein>
    <submittedName>
        <fullName evidence="11">Acyltransferase</fullName>
    </submittedName>
</protein>
<evidence type="ECO:0000256" key="5">
    <source>
        <dbReference type="ARBA" id="ARBA00022989"/>
    </source>
</evidence>
<dbReference type="AlphaFoldDB" id="A0A853EQ03"/>